<feature type="transmembrane region" description="Helical" evidence="1">
    <location>
        <begin position="254"/>
        <end position="282"/>
    </location>
</feature>
<feature type="transmembrane region" description="Helical" evidence="1">
    <location>
        <begin position="214"/>
        <end position="234"/>
    </location>
</feature>
<dbReference type="Proteomes" id="UP000011509">
    <property type="component" value="Unassembled WGS sequence"/>
</dbReference>
<keyword evidence="1" id="KW-0812">Transmembrane</keyword>
<name>M0EC78_9EURY</name>
<gene>
    <name evidence="2" type="ORF">C464_13125</name>
</gene>
<organism evidence="2 3">
    <name type="scientific">Halorubrum coriense DSM 10284</name>
    <dbReference type="NCBI Taxonomy" id="1227466"/>
    <lineage>
        <taxon>Archaea</taxon>
        <taxon>Methanobacteriati</taxon>
        <taxon>Methanobacteriota</taxon>
        <taxon>Stenosarchaea group</taxon>
        <taxon>Halobacteria</taxon>
        <taxon>Halobacteriales</taxon>
        <taxon>Haloferacaceae</taxon>
        <taxon>Halorubrum</taxon>
    </lineage>
</organism>
<dbReference type="AlphaFoldDB" id="M0EC78"/>
<accession>M0EC78</accession>
<feature type="transmembrane region" description="Helical" evidence="1">
    <location>
        <begin position="184"/>
        <end position="202"/>
    </location>
</feature>
<keyword evidence="3" id="KW-1185">Reference proteome</keyword>
<evidence type="ECO:0000256" key="1">
    <source>
        <dbReference type="SAM" id="Phobius"/>
    </source>
</evidence>
<protein>
    <submittedName>
        <fullName evidence="2">Uncharacterized protein</fullName>
    </submittedName>
</protein>
<feature type="transmembrane region" description="Helical" evidence="1">
    <location>
        <begin position="99"/>
        <end position="123"/>
    </location>
</feature>
<dbReference type="EMBL" id="AOJL01000056">
    <property type="protein sequence ID" value="ELZ44643.1"/>
    <property type="molecule type" value="Genomic_DNA"/>
</dbReference>
<proteinExistence type="predicted"/>
<evidence type="ECO:0000313" key="2">
    <source>
        <dbReference type="EMBL" id="ELZ44643.1"/>
    </source>
</evidence>
<feature type="transmembrane region" description="Helical" evidence="1">
    <location>
        <begin position="24"/>
        <end position="44"/>
    </location>
</feature>
<dbReference type="PATRIC" id="fig|1227466.3.peg.2612"/>
<feature type="transmembrane region" description="Helical" evidence="1">
    <location>
        <begin position="294"/>
        <end position="312"/>
    </location>
</feature>
<feature type="transmembrane region" description="Helical" evidence="1">
    <location>
        <begin position="135"/>
        <end position="157"/>
    </location>
</feature>
<keyword evidence="1" id="KW-0472">Membrane</keyword>
<comment type="caution">
    <text evidence="2">The sequence shown here is derived from an EMBL/GenBank/DDBJ whole genome shotgun (WGS) entry which is preliminary data.</text>
</comment>
<evidence type="ECO:0000313" key="3">
    <source>
        <dbReference type="Proteomes" id="UP000011509"/>
    </source>
</evidence>
<reference evidence="2 3" key="1">
    <citation type="journal article" date="2014" name="PLoS Genet.">
        <title>Phylogenetically driven sequencing of extremely halophilic archaea reveals strategies for static and dynamic osmo-response.</title>
        <authorList>
            <person name="Becker E.A."/>
            <person name="Seitzer P.M."/>
            <person name="Tritt A."/>
            <person name="Larsen D."/>
            <person name="Krusor M."/>
            <person name="Yao A.I."/>
            <person name="Wu D."/>
            <person name="Madern D."/>
            <person name="Eisen J.A."/>
            <person name="Darling A.E."/>
            <person name="Facciotti M.T."/>
        </authorList>
    </citation>
    <scope>NUCLEOTIDE SEQUENCE [LARGE SCALE GENOMIC DNA]</scope>
    <source>
        <strain evidence="2 3">DSM 10284</strain>
    </source>
</reference>
<keyword evidence="1" id="KW-1133">Transmembrane helix</keyword>
<sequence>MAGVTMGTVVCLVPTTDSGDWKRVGTLTIGCFSIGLIGGFAAGLSPLPELGILLGLTWLASSRPLPAPLRPLVTSATLDVEARLTQGILKASSTSKGRYALITVLTGFVLSGLFLLVVFNMSYGQLIGAQQAGSWVGFLGVGLVLAVYAGYGVWFWLRTLYRLPAFITHWAGQSAGFPPVARPVGLFFPGSVFVSGFLLVAVPERLPLEFVSRPLLTIGLLLLGPVLIWKSITITSERAPQPSESDQYAVPGALVVQAIPFAVFIFRDVVASVLALIMLFVLPDLKARFGTRPANALVCATIVVCAVVLWPLSLASVLSIHLLPAGIGLAIAIGDALSEQYVSGGSP</sequence>